<dbReference type="KEGG" id="bvo:Pan97_03160"/>
<evidence type="ECO:0000313" key="1">
    <source>
        <dbReference type="EMBL" id="QDU73346.1"/>
    </source>
</evidence>
<evidence type="ECO:0000313" key="2">
    <source>
        <dbReference type="Proteomes" id="UP000318626"/>
    </source>
</evidence>
<organism evidence="1 2">
    <name type="scientific">Bremerella volcania</name>
    <dbReference type="NCBI Taxonomy" id="2527984"/>
    <lineage>
        <taxon>Bacteria</taxon>
        <taxon>Pseudomonadati</taxon>
        <taxon>Planctomycetota</taxon>
        <taxon>Planctomycetia</taxon>
        <taxon>Pirellulales</taxon>
        <taxon>Pirellulaceae</taxon>
        <taxon>Bremerella</taxon>
    </lineage>
</organism>
<proteinExistence type="predicted"/>
<keyword evidence="2" id="KW-1185">Reference proteome</keyword>
<reference evidence="2" key="1">
    <citation type="submission" date="2019-02" db="EMBL/GenBank/DDBJ databases">
        <title>Deep-cultivation of Planctomycetes and their phenomic and genomic characterization uncovers novel biology.</title>
        <authorList>
            <person name="Wiegand S."/>
            <person name="Jogler M."/>
            <person name="Boedeker C."/>
            <person name="Pinto D."/>
            <person name="Vollmers J."/>
            <person name="Rivas-Marin E."/>
            <person name="Kohn T."/>
            <person name="Peeters S.H."/>
            <person name="Heuer A."/>
            <person name="Rast P."/>
            <person name="Oberbeckmann S."/>
            <person name="Bunk B."/>
            <person name="Jeske O."/>
            <person name="Meyerdierks A."/>
            <person name="Storesund J.E."/>
            <person name="Kallscheuer N."/>
            <person name="Luecker S."/>
            <person name="Lage O.M."/>
            <person name="Pohl T."/>
            <person name="Merkel B.J."/>
            <person name="Hornburger P."/>
            <person name="Mueller R.-W."/>
            <person name="Bruemmer F."/>
            <person name="Labrenz M."/>
            <person name="Spormann A.M."/>
            <person name="Op den Camp H."/>
            <person name="Overmann J."/>
            <person name="Amann R."/>
            <person name="Jetten M.S.M."/>
            <person name="Mascher T."/>
            <person name="Medema M.H."/>
            <person name="Devos D.P."/>
            <person name="Kaster A.-K."/>
            <person name="Ovreas L."/>
            <person name="Rohde M."/>
            <person name="Galperin M.Y."/>
            <person name="Jogler C."/>
        </authorList>
    </citation>
    <scope>NUCLEOTIDE SEQUENCE [LARGE SCALE GENOMIC DNA]</scope>
    <source>
        <strain evidence="2">Pan97</strain>
    </source>
</reference>
<gene>
    <name evidence="1" type="ORF">Pan97_03160</name>
</gene>
<sequence>MTGIRSWLTTSFNFPLRRGALGPRSVISVLKSILTLRHLAVNEVAQP</sequence>
<protein>
    <submittedName>
        <fullName evidence="1">Uncharacterized protein</fullName>
    </submittedName>
</protein>
<dbReference type="Proteomes" id="UP000318626">
    <property type="component" value="Chromosome"/>
</dbReference>
<name>A0A518C288_9BACT</name>
<dbReference type="AlphaFoldDB" id="A0A518C288"/>
<accession>A0A518C288</accession>
<dbReference type="EMBL" id="CP036289">
    <property type="protein sequence ID" value="QDU73346.1"/>
    <property type="molecule type" value="Genomic_DNA"/>
</dbReference>